<evidence type="ECO:0000313" key="1">
    <source>
        <dbReference type="EMBL" id="MDR7083073.1"/>
    </source>
</evidence>
<sequence length="190" mass="20271">MRWDALFFDLETQVAASERLDLDAEIAERTRTEAAAVELADRLRGSLGLLVGVQLASGKMFEGILSHAGSQALVLDEPRHQVLVPYASAVRYLGLSRLAVAEQSRVRQGLGLASALRGLARDRTGLGVLISGGSAGESTLHGVIDRVGRDYFDLAVTGEGEERRAVNVRDLATIPFAALAGIRSARSEGF</sequence>
<comment type="caution">
    <text evidence="1">The sequence shown here is derived from an EMBL/GenBank/DDBJ whole genome shotgun (WGS) entry which is preliminary data.</text>
</comment>
<proteinExistence type="predicted"/>
<gene>
    <name evidence="1" type="ORF">J2X01_002363</name>
</gene>
<dbReference type="RefSeq" id="WP_310057171.1">
    <property type="nucleotide sequence ID" value="NZ_JAVDVQ010000008.1"/>
</dbReference>
<dbReference type="Proteomes" id="UP001252243">
    <property type="component" value="Unassembled WGS sequence"/>
</dbReference>
<protein>
    <submittedName>
        <fullName evidence="1">Uncharacterized protein</fullName>
    </submittedName>
</protein>
<evidence type="ECO:0000313" key="2">
    <source>
        <dbReference type="Proteomes" id="UP001252243"/>
    </source>
</evidence>
<reference evidence="1 2" key="1">
    <citation type="submission" date="2023-07" db="EMBL/GenBank/DDBJ databases">
        <title>Sorghum-associated microbial communities from plants grown in Nebraska, USA.</title>
        <authorList>
            <person name="Schachtman D."/>
        </authorList>
    </citation>
    <scope>NUCLEOTIDE SEQUENCE [LARGE SCALE GENOMIC DNA]</scope>
    <source>
        <strain evidence="1 2">BE167</strain>
    </source>
</reference>
<name>A0ABU1UCY3_9MICC</name>
<keyword evidence="2" id="KW-1185">Reference proteome</keyword>
<dbReference type="EMBL" id="JAVDVQ010000008">
    <property type="protein sequence ID" value="MDR7083073.1"/>
    <property type="molecule type" value="Genomic_DNA"/>
</dbReference>
<accession>A0ABU1UCY3</accession>
<organism evidence="1 2">
    <name type="scientific">Arthrobacter ginsengisoli</name>
    <dbReference type="NCBI Taxonomy" id="1356565"/>
    <lineage>
        <taxon>Bacteria</taxon>
        <taxon>Bacillati</taxon>
        <taxon>Actinomycetota</taxon>
        <taxon>Actinomycetes</taxon>
        <taxon>Micrococcales</taxon>
        <taxon>Micrococcaceae</taxon>
        <taxon>Arthrobacter</taxon>
    </lineage>
</organism>